<name>A0ABR8Y084_9BACL</name>
<feature type="transmembrane region" description="Helical" evidence="6">
    <location>
        <begin position="45"/>
        <end position="65"/>
    </location>
</feature>
<organism evidence="8 9">
    <name type="scientific">Solibacillus faecavium</name>
    <dbReference type="NCBI Taxonomy" id="2762221"/>
    <lineage>
        <taxon>Bacteria</taxon>
        <taxon>Bacillati</taxon>
        <taxon>Bacillota</taxon>
        <taxon>Bacilli</taxon>
        <taxon>Bacillales</taxon>
        <taxon>Caryophanaceae</taxon>
        <taxon>Solibacillus</taxon>
    </lineage>
</organism>
<keyword evidence="4 6" id="KW-1133">Transmembrane helix</keyword>
<feature type="transmembrane region" description="Helical" evidence="6">
    <location>
        <begin position="72"/>
        <end position="89"/>
    </location>
</feature>
<dbReference type="Pfam" id="PF07690">
    <property type="entry name" value="MFS_1"/>
    <property type="match status" value="1"/>
</dbReference>
<evidence type="ECO:0000256" key="2">
    <source>
        <dbReference type="ARBA" id="ARBA00022448"/>
    </source>
</evidence>
<keyword evidence="2" id="KW-0813">Transport</keyword>
<evidence type="ECO:0000256" key="5">
    <source>
        <dbReference type="ARBA" id="ARBA00023136"/>
    </source>
</evidence>
<feature type="transmembrane region" description="Helical" evidence="6">
    <location>
        <begin position="303"/>
        <end position="328"/>
    </location>
</feature>
<feature type="transmembrane region" description="Helical" evidence="6">
    <location>
        <begin position="95"/>
        <end position="116"/>
    </location>
</feature>
<feature type="domain" description="Major facilitator superfamily (MFS) profile" evidence="7">
    <location>
        <begin position="7"/>
        <end position="395"/>
    </location>
</feature>
<dbReference type="RefSeq" id="WP_191700686.1">
    <property type="nucleotide sequence ID" value="NZ_JACSPZ010000006.1"/>
</dbReference>
<feature type="transmembrane region" description="Helical" evidence="6">
    <location>
        <begin position="340"/>
        <end position="361"/>
    </location>
</feature>
<accession>A0ABR8Y084</accession>
<dbReference type="Proteomes" id="UP000619101">
    <property type="component" value="Unassembled WGS sequence"/>
</dbReference>
<dbReference type="PANTHER" id="PTHR23527">
    <property type="entry name" value="BLL3282 PROTEIN"/>
    <property type="match status" value="1"/>
</dbReference>
<comment type="caution">
    <text evidence="8">The sequence shown here is derived from an EMBL/GenBank/DDBJ whole genome shotgun (WGS) entry which is preliminary data.</text>
</comment>
<dbReference type="Gene3D" id="1.20.1250.20">
    <property type="entry name" value="MFS general substrate transporter like domains"/>
    <property type="match status" value="2"/>
</dbReference>
<dbReference type="SUPFAM" id="SSF103473">
    <property type="entry name" value="MFS general substrate transporter"/>
    <property type="match status" value="1"/>
</dbReference>
<feature type="transmembrane region" description="Helical" evidence="6">
    <location>
        <begin position="278"/>
        <end position="297"/>
    </location>
</feature>
<evidence type="ECO:0000313" key="8">
    <source>
        <dbReference type="EMBL" id="MBD8037605.1"/>
    </source>
</evidence>
<feature type="transmembrane region" description="Helical" evidence="6">
    <location>
        <begin position="212"/>
        <end position="238"/>
    </location>
</feature>
<reference evidence="8 9" key="1">
    <citation type="submission" date="2020-08" db="EMBL/GenBank/DDBJ databases">
        <title>A Genomic Blueprint of the Chicken Gut Microbiome.</title>
        <authorList>
            <person name="Gilroy R."/>
            <person name="Ravi A."/>
            <person name="Getino M."/>
            <person name="Pursley I."/>
            <person name="Horton D.L."/>
            <person name="Alikhan N.-F."/>
            <person name="Baker D."/>
            <person name="Gharbi K."/>
            <person name="Hall N."/>
            <person name="Watson M."/>
            <person name="Adriaenssens E.M."/>
            <person name="Foster-Nyarko E."/>
            <person name="Jarju S."/>
            <person name="Secka A."/>
            <person name="Antonio M."/>
            <person name="Oren A."/>
            <person name="Chaudhuri R."/>
            <person name="La Ragione R.M."/>
            <person name="Hildebrand F."/>
            <person name="Pallen M.J."/>
        </authorList>
    </citation>
    <scope>NUCLEOTIDE SEQUENCE [LARGE SCALE GENOMIC DNA]</scope>
    <source>
        <strain evidence="8 9">A46</strain>
    </source>
</reference>
<feature type="transmembrane region" description="Helical" evidence="6">
    <location>
        <begin position="137"/>
        <end position="158"/>
    </location>
</feature>
<sequence length="399" mass="43919">MKQVRWLVWLIIVSQLFTAFVGRSLNPFAAYIGESFMLTNLQIGFLPTALFVGQFLATLPMGFIADKVATNRLMLLLMSIVGSGFLLLATIDGNYYIALLFIMMAGLGYGGMHPVTNKMLVQLYPMQKIALPMGVKQMSITLGSALSSIVLIAIAEYIGWQQTVAMASILLLLIGISVYMLLKPYEETFRSHSATEVSLISQMKKLMSSTPLFFSTLVALILMGIQVTFNTYLLLYLIEVKVWAVYLAGLALACSEIFGALGRVLWGIISDKLLRSNRWVVLLIIAVWIPSGLYGLHIVQDRLLLVIIIATIGFSLSGFNGIWMNLAVESVPKMLSGSASGYSVTFASVGVFIIPPLFGYILDQTSYLHAGAFLACVSSFCVLIIIVMLFKEKKRRVLN</sequence>
<protein>
    <submittedName>
        <fullName evidence="8">MFS transporter</fullName>
    </submittedName>
</protein>
<dbReference type="InterPro" id="IPR052952">
    <property type="entry name" value="MFS-Transporter"/>
</dbReference>
<dbReference type="InterPro" id="IPR020846">
    <property type="entry name" value="MFS_dom"/>
</dbReference>
<evidence type="ECO:0000256" key="3">
    <source>
        <dbReference type="ARBA" id="ARBA00022692"/>
    </source>
</evidence>
<evidence type="ECO:0000256" key="1">
    <source>
        <dbReference type="ARBA" id="ARBA00004651"/>
    </source>
</evidence>
<proteinExistence type="predicted"/>
<keyword evidence="9" id="KW-1185">Reference proteome</keyword>
<feature type="transmembrane region" description="Helical" evidence="6">
    <location>
        <begin position="244"/>
        <end position="266"/>
    </location>
</feature>
<feature type="transmembrane region" description="Helical" evidence="6">
    <location>
        <begin position="7"/>
        <end position="25"/>
    </location>
</feature>
<feature type="transmembrane region" description="Helical" evidence="6">
    <location>
        <begin position="367"/>
        <end position="390"/>
    </location>
</feature>
<keyword evidence="5 6" id="KW-0472">Membrane</keyword>
<dbReference type="InterPro" id="IPR011701">
    <property type="entry name" value="MFS"/>
</dbReference>
<dbReference type="PROSITE" id="PS50850">
    <property type="entry name" value="MFS"/>
    <property type="match status" value="1"/>
</dbReference>
<dbReference type="EMBL" id="JACSPZ010000006">
    <property type="protein sequence ID" value="MBD8037605.1"/>
    <property type="molecule type" value="Genomic_DNA"/>
</dbReference>
<evidence type="ECO:0000256" key="6">
    <source>
        <dbReference type="SAM" id="Phobius"/>
    </source>
</evidence>
<gene>
    <name evidence="8" type="ORF">H9635_12715</name>
</gene>
<evidence type="ECO:0000313" key="9">
    <source>
        <dbReference type="Proteomes" id="UP000619101"/>
    </source>
</evidence>
<dbReference type="InterPro" id="IPR036259">
    <property type="entry name" value="MFS_trans_sf"/>
</dbReference>
<feature type="transmembrane region" description="Helical" evidence="6">
    <location>
        <begin position="164"/>
        <end position="182"/>
    </location>
</feature>
<comment type="subcellular location">
    <subcellularLocation>
        <location evidence="1">Cell membrane</location>
        <topology evidence="1">Multi-pass membrane protein</topology>
    </subcellularLocation>
</comment>
<dbReference type="PANTHER" id="PTHR23527:SF1">
    <property type="entry name" value="BLL3282 PROTEIN"/>
    <property type="match status" value="1"/>
</dbReference>
<evidence type="ECO:0000259" key="7">
    <source>
        <dbReference type="PROSITE" id="PS50850"/>
    </source>
</evidence>
<evidence type="ECO:0000256" key="4">
    <source>
        <dbReference type="ARBA" id="ARBA00022989"/>
    </source>
</evidence>
<keyword evidence="3 6" id="KW-0812">Transmembrane</keyword>